<evidence type="ECO:0000313" key="16">
    <source>
        <dbReference type="EnsemblMetazoa" id="XP_050499791.1"/>
    </source>
</evidence>
<dbReference type="InterPro" id="IPR000304">
    <property type="entry name" value="Pyrroline-COOH_reductase"/>
</dbReference>
<dbReference type="Gene3D" id="1.10.3730.10">
    <property type="entry name" value="ProC C-terminal domain-like"/>
    <property type="match status" value="1"/>
</dbReference>
<evidence type="ECO:0000313" key="18">
    <source>
        <dbReference type="RefSeq" id="XP_028148237.1"/>
    </source>
</evidence>
<evidence type="ECO:0000256" key="3">
    <source>
        <dbReference type="ARBA" id="ARBA00005525"/>
    </source>
</evidence>
<dbReference type="Proteomes" id="UP001652700">
    <property type="component" value="Unplaced"/>
</dbReference>
<evidence type="ECO:0000256" key="1">
    <source>
        <dbReference type="ARBA" id="ARBA00004496"/>
    </source>
</evidence>
<dbReference type="RefSeq" id="XP_050499791.1">
    <property type="nucleotide sequence ID" value="XM_050643834.1"/>
</dbReference>
<evidence type="ECO:0000256" key="13">
    <source>
        <dbReference type="PIRSR" id="PIRSR000193-1"/>
    </source>
</evidence>
<reference evidence="16" key="2">
    <citation type="submission" date="2025-05" db="UniProtKB">
        <authorList>
            <consortium name="EnsemblMetazoa"/>
        </authorList>
    </citation>
    <scope>IDENTIFICATION</scope>
</reference>
<dbReference type="Gene3D" id="3.40.50.720">
    <property type="entry name" value="NAD(P)-binding Rossmann-like Domain"/>
    <property type="match status" value="1"/>
</dbReference>
<keyword evidence="7" id="KW-0028">Amino-acid biosynthesis</keyword>
<reference evidence="18" key="1">
    <citation type="submission" date="2025-04" db="UniProtKB">
        <authorList>
            <consortium name="RefSeq"/>
        </authorList>
    </citation>
    <scope>IDENTIFICATION</scope>
</reference>
<evidence type="ECO:0000256" key="2">
    <source>
        <dbReference type="ARBA" id="ARBA00005205"/>
    </source>
</evidence>
<dbReference type="GO" id="GO:0005737">
    <property type="term" value="C:cytoplasm"/>
    <property type="evidence" value="ECO:0007669"/>
    <property type="project" value="UniProtKB-SubCell"/>
</dbReference>
<proteinExistence type="inferred from homology"/>
<dbReference type="PANTHER" id="PTHR11645:SF69">
    <property type="entry name" value="PYRROLINE-5-CARBOXYLATE REDUCTASE"/>
    <property type="match status" value="1"/>
</dbReference>
<dbReference type="AlphaFoldDB" id="A0A6P7GQC3"/>
<gene>
    <name evidence="18" type="primary">LOC114341626</name>
</gene>
<organism evidence="18">
    <name type="scientific">Diabrotica virgifera virgifera</name>
    <name type="common">western corn rootworm</name>
    <dbReference type="NCBI Taxonomy" id="50390"/>
    <lineage>
        <taxon>Eukaryota</taxon>
        <taxon>Metazoa</taxon>
        <taxon>Ecdysozoa</taxon>
        <taxon>Arthropoda</taxon>
        <taxon>Hexapoda</taxon>
        <taxon>Insecta</taxon>
        <taxon>Pterygota</taxon>
        <taxon>Neoptera</taxon>
        <taxon>Endopterygota</taxon>
        <taxon>Coleoptera</taxon>
        <taxon>Polyphaga</taxon>
        <taxon>Cucujiformia</taxon>
        <taxon>Chrysomeloidea</taxon>
        <taxon>Chrysomelidae</taxon>
        <taxon>Galerucinae</taxon>
        <taxon>Diabroticina</taxon>
        <taxon>Diabroticites</taxon>
        <taxon>Diabrotica</taxon>
    </lineage>
</organism>
<dbReference type="SUPFAM" id="SSF51735">
    <property type="entry name" value="NAD(P)-binding Rossmann-fold domains"/>
    <property type="match status" value="1"/>
</dbReference>
<evidence type="ECO:0000256" key="11">
    <source>
        <dbReference type="ARBA" id="ARBA00050547"/>
    </source>
</evidence>
<dbReference type="PIRSF" id="PIRSF000193">
    <property type="entry name" value="Pyrrol-5-carb_rd"/>
    <property type="match status" value="1"/>
</dbReference>
<keyword evidence="6" id="KW-0963">Cytoplasm</keyword>
<dbReference type="OrthoDB" id="10263291at2759"/>
<dbReference type="SUPFAM" id="SSF48179">
    <property type="entry name" value="6-phosphogluconate dehydrogenase C-terminal domain-like"/>
    <property type="match status" value="1"/>
</dbReference>
<evidence type="ECO:0000256" key="6">
    <source>
        <dbReference type="ARBA" id="ARBA00022490"/>
    </source>
</evidence>
<evidence type="ECO:0000313" key="17">
    <source>
        <dbReference type="Proteomes" id="UP001652700"/>
    </source>
</evidence>
<keyword evidence="8" id="KW-0641">Proline biosynthesis</keyword>
<dbReference type="GO" id="GO:0004735">
    <property type="term" value="F:pyrroline-5-carboxylate reductase activity"/>
    <property type="evidence" value="ECO:0007669"/>
    <property type="project" value="UniProtKB-EC"/>
</dbReference>
<feature type="binding site" evidence="13">
    <location>
        <position position="59"/>
    </location>
    <ligand>
        <name>NADPH</name>
        <dbReference type="ChEBI" id="CHEBI:57783"/>
    </ligand>
</feature>
<dbReference type="InterPro" id="IPR029036">
    <property type="entry name" value="P5CR_dimer"/>
</dbReference>
<dbReference type="FunFam" id="1.10.3730.10:FF:000001">
    <property type="entry name" value="Pyrroline-5-carboxylate reductase"/>
    <property type="match status" value="1"/>
</dbReference>
<comment type="pathway">
    <text evidence="2">Amino-acid biosynthesis; L-proline biosynthesis; L-proline from L-glutamate 5-semialdehyde: step 1/1.</text>
</comment>
<evidence type="ECO:0000256" key="8">
    <source>
        <dbReference type="ARBA" id="ARBA00022650"/>
    </source>
</evidence>
<feature type="domain" description="Pyrroline-5-carboxylate reductase catalytic N-terminal" evidence="14">
    <location>
        <begin position="7"/>
        <end position="98"/>
    </location>
</feature>
<evidence type="ECO:0000256" key="4">
    <source>
        <dbReference type="ARBA" id="ARBA00012855"/>
    </source>
</evidence>
<comment type="subcellular location">
    <subcellularLocation>
        <location evidence="1">Cytoplasm</location>
    </subcellularLocation>
</comment>
<keyword evidence="10" id="KW-0560">Oxidoreductase</keyword>
<dbReference type="FunFam" id="3.40.50.720:FF:000190">
    <property type="entry name" value="Pyrroline-5-carboxylate reductase"/>
    <property type="match status" value="1"/>
</dbReference>
<dbReference type="NCBIfam" id="TIGR00112">
    <property type="entry name" value="proC"/>
    <property type="match status" value="1"/>
</dbReference>
<evidence type="ECO:0000259" key="14">
    <source>
        <dbReference type="Pfam" id="PF03807"/>
    </source>
</evidence>
<evidence type="ECO:0000256" key="9">
    <source>
        <dbReference type="ARBA" id="ARBA00022857"/>
    </source>
</evidence>
<evidence type="ECO:0000256" key="5">
    <source>
        <dbReference type="ARBA" id="ARBA00021413"/>
    </source>
</evidence>
<dbReference type="HAMAP" id="MF_01925">
    <property type="entry name" value="P5C_reductase"/>
    <property type="match status" value="1"/>
</dbReference>
<accession>A0A6P7GQC3</accession>
<comment type="catalytic activity">
    <reaction evidence="12">
        <text>L-proline + NADP(+) = (S)-1-pyrroline-5-carboxylate + NADPH + 2 H(+)</text>
        <dbReference type="Rhea" id="RHEA:14109"/>
        <dbReference type="ChEBI" id="CHEBI:15378"/>
        <dbReference type="ChEBI" id="CHEBI:17388"/>
        <dbReference type="ChEBI" id="CHEBI:57783"/>
        <dbReference type="ChEBI" id="CHEBI:58349"/>
        <dbReference type="ChEBI" id="CHEBI:60039"/>
        <dbReference type="EC" id="1.5.1.2"/>
    </reaction>
</comment>
<evidence type="ECO:0000256" key="12">
    <source>
        <dbReference type="ARBA" id="ARBA00052690"/>
    </source>
</evidence>
<evidence type="ECO:0000259" key="15">
    <source>
        <dbReference type="Pfam" id="PF14748"/>
    </source>
</evidence>
<keyword evidence="17" id="KW-1185">Reference proteome</keyword>
<dbReference type="InterPro" id="IPR036291">
    <property type="entry name" value="NAD(P)-bd_dom_sf"/>
</dbReference>
<sequence length="280" mass="29799">MPELTEKIGFIGGGNMAKAICEGIATKGLVSYQQVYVSGPRLENLSWWREKGCQVFQDNSRMVKEADVVFICVKPHMFEIAVDQIYNEFYNSDSSVVSKLFLSVMAGISLKQLESPLNGSFLQGRIVRIMPNTPMTVGEGCSLFSPGSLATENDVKLVDKLLSATGTCKQVPENLLNAAGALTASGPAFIYMAIEALADGAVKMGVPRDLATGLAAQMTLGAAKMARDAGKHTGQLKDEVCSPGGTTIQGVHALEKGGMRAAFIDAIECASKRAEQLGEK</sequence>
<evidence type="ECO:0000256" key="7">
    <source>
        <dbReference type="ARBA" id="ARBA00022605"/>
    </source>
</evidence>
<dbReference type="EnsemblMetazoa" id="XM_050643834.1">
    <property type="protein sequence ID" value="XP_050499791.1"/>
    <property type="gene ID" value="LOC114341626"/>
</dbReference>
<dbReference type="GO" id="GO:0055129">
    <property type="term" value="P:L-proline biosynthetic process"/>
    <property type="evidence" value="ECO:0007669"/>
    <property type="project" value="UniProtKB-UniPathway"/>
</dbReference>
<protein>
    <recommendedName>
        <fullName evidence="5">Pyrroline-5-carboxylate reductase</fullName>
        <ecNumber evidence="4">1.5.1.2</ecNumber>
    </recommendedName>
</protein>
<dbReference type="InterPro" id="IPR008927">
    <property type="entry name" value="6-PGluconate_DH-like_C_sf"/>
</dbReference>
<dbReference type="KEGG" id="dvv:114341626"/>
<dbReference type="GeneID" id="114341626"/>
<dbReference type="EC" id="1.5.1.2" evidence="4"/>
<dbReference type="Pfam" id="PF14748">
    <property type="entry name" value="P5CR_dimer"/>
    <property type="match status" value="1"/>
</dbReference>
<feature type="domain" description="Pyrroline-5-carboxylate reductase dimerisation" evidence="15">
    <location>
        <begin position="173"/>
        <end position="277"/>
    </location>
</feature>
<dbReference type="InParanoid" id="A0A6P7GQC3"/>
<comment type="similarity">
    <text evidence="3">Belongs to the pyrroline-5-carboxylate reductase family.</text>
</comment>
<dbReference type="PANTHER" id="PTHR11645">
    <property type="entry name" value="PYRROLINE-5-CARBOXYLATE REDUCTASE"/>
    <property type="match status" value="1"/>
</dbReference>
<dbReference type="RefSeq" id="XP_028148237.1">
    <property type="nucleotide sequence ID" value="XM_028292436.1"/>
</dbReference>
<dbReference type="FunCoup" id="A0A6P7GQC3">
    <property type="interactions" value="102"/>
</dbReference>
<name>A0A6P7GQC3_DIAVI</name>
<keyword evidence="9 13" id="KW-0521">NADP</keyword>
<dbReference type="UniPathway" id="UPA00098">
    <property type="reaction ID" value="UER00361"/>
</dbReference>
<comment type="catalytic activity">
    <reaction evidence="11">
        <text>L-proline + NAD(+) = (S)-1-pyrroline-5-carboxylate + NADH + 2 H(+)</text>
        <dbReference type="Rhea" id="RHEA:14105"/>
        <dbReference type="ChEBI" id="CHEBI:15378"/>
        <dbReference type="ChEBI" id="CHEBI:17388"/>
        <dbReference type="ChEBI" id="CHEBI:57540"/>
        <dbReference type="ChEBI" id="CHEBI:57945"/>
        <dbReference type="ChEBI" id="CHEBI:60039"/>
        <dbReference type="EC" id="1.5.1.2"/>
    </reaction>
</comment>
<feature type="binding site" evidence="13">
    <location>
        <begin position="11"/>
        <end position="16"/>
    </location>
    <ligand>
        <name>NADP(+)</name>
        <dbReference type="ChEBI" id="CHEBI:58349"/>
    </ligand>
</feature>
<dbReference type="InterPro" id="IPR028939">
    <property type="entry name" value="P5C_Rdtase_cat_N"/>
</dbReference>
<evidence type="ECO:0000256" key="10">
    <source>
        <dbReference type="ARBA" id="ARBA00023002"/>
    </source>
</evidence>
<dbReference type="Pfam" id="PF03807">
    <property type="entry name" value="F420_oxidored"/>
    <property type="match status" value="1"/>
</dbReference>